<evidence type="ECO:0000256" key="9">
    <source>
        <dbReference type="SAM" id="MobiDB-lite"/>
    </source>
</evidence>
<keyword evidence="5 8" id="KW-0833">Ubl conjugation pathway</keyword>
<dbReference type="GO" id="GO:0006511">
    <property type="term" value="P:ubiquitin-dependent protein catabolic process"/>
    <property type="evidence" value="ECO:0007669"/>
    <property type="project" value="UniProtKB-UniRule"/>
</dbReference>
<evidence type="ECO:0000313" key="11">
    <source>
        <dbReference type="EMBL" id="KZT66892.1"/>
    </source>
</evidence>
<keyword evidence="6 8" id="KW-0378">Hydrolase</keyword>
<dbReference type="InterPro" id="IPR041507">
    <property type="entry name" value="UCH_C"/>
</dbReference>
<dbReference type="InterPro" id="IPR038765">
    <property type="entry name" value="Papain-like_cys_pep_sf"/>
</dbReference>
<evidence type="ECO:0000256" key="2">
    <source>
        <dbReference type="ARBA" id="ARBA00009326"/>
    </source>
</evidence>
<dbReference type="Pfam" id="PF01088">
    <property type="entry name" value="Peptidase_C12"/>
    <property type="match status" value="1"/>
</dbReference>
<dbReference type="PROSITE" id="PS52049">
    <property type="entry name" value="ULD"/>
    <property type="match status" value="1"/>
</dbReference>
<dbReference type="STRING" id="1314783.A0A165NF02"/>
<dbReference type="Proteomes" id="UP000076727">
    <property type="component" value="Unassembled WGS sequence"/>
</dbReference>
<dbReference type="PANTHER" id="PTHR10589:SF16">
    <property type="entry name" value="UBIQUITIN CARBOXYL-TERMINAL HYDROLASE ISOZYME L5"/>
    <property type="match status" value="1"/>
</dbReference>
<evidence type="ECO:0000256" key="5">
    <source>
        <dbReference type="ARBA" id="ARBA00022786"/>
    </source>
</evidence>
<feature type="site" description="Transition state stabilizer" evidence="8">
    <location>
        <position position="93"/>
    </location>
</feature>
<dbReference type="OrthoDB" id="1924260at2759"/>
<keyword evidence="12" id="KW-1185">Reference proteome</keyword>
<feature type="active site" description="Proton donor" evidence="8">
    <location>
        <position position="211"/>
    </location>
</feature>
<proteinExistence type="inferred from homology"/>
<gene>
    <name evidence="11" type="ORF">DAEQUDRAFT_813195</name>
</gene>
<reference evidence="11 12" key="1">
    <citation type="journal article" date="2016" name="Mol. Biol. Evol.">
        <title>Comparative Genomics of Early-Diverging Mushroom-Forming Fungi Provides Insights into the Origins of Lignocellulose Decay Capabilities.</title>
        <authorList>
            <person name="Nagy L.G."/>
            <person name="Riley R."/>
            <person name="Tritt A."/>
            <person name="Adam C."/>
            <person name="Daum C."/>
            <person name="Floudas D."/>
            <person name="Sun H."/>
            <person name="Yadav J.S."/>
            <person name="Pangilinan J."/>
            <person name="Larsson K.H."/>
            <person name="Matsuura K."/>
            <person name="Barry K."/>
            <person name="Labutti K."/>
            <person name="Kuo R."/>
            <person name="Ohm R.A."/>
            <person name="Bhattacharya S.S."/>
            <person name="Shirouzu T."/>
            <person name="Yoshinaga Y."/>
            <person name="Martin F.M."/>
            <person name="Grigoriev I.V."/>
            <person name="Hibbett D.S."/>
        </authorList>
    </citation>
    <scope>NUCLEOTIDE SEQUENCE [LARGE SCALE GENOMIC DNA]</scope>
    <source>
        <strain evidence="11 12">L-15889</strain>
    </source>
</reference>
<comment type="similarity">
    <text evidence="2 8">Belongs to the peptidase C12 family.</text>
</comment>
<dbReference type="EC" id="3.4.19.12" evidence="3 8"/>
<dbReference type="Pfam" id="PF18031">
    <property type="entry name" value="UCH_C"/>
    <property type="match status" value="1"/>
</dbReference>
<protein>
    <recommendedName>
        <fullName evidence="3 8">ubiquitinyl hydrolase 1</fullName>
        <ecNumber evidence="3 8">3.4.19.12</ecNumber>
    </recommendedName>
</protein>
<evidence type="ECO:0000256" key="4">
    <source>
        <dbReference type="ARBA" id="ARBA00022670"/>
    </source>
</evidence>
<dbReference type="PANTHER" id="PTHR10589">
    <property type="entry name" value="UBIQUITIN CARBOXYL-TERMINAL HYDROLASE"/>
    <property type="match status" value="1"/>
</dbReference>
<dbReference type="GO" id="GO:0016579">
    <property type="term" value="P:protein deubiquitination"/>
    <property type="evidence" value="ECO:0007669"/>
    <property type="project" value="TreeGrafter"/>
</dbReference>
<organism evidence="11 12">
    <name type="scientific">Daedalea quercina L-15889</name>
    <dbReference type="NCBI Taxonomy" id="1314783"/>
    <lineage>
        <taxon>Eukaryota</taxon>
        <taxon>Fungi</taxon>
        <taxon>Dikarya</taxon>
        <taxon>Basidiomycota</taxon>
        <taxon>Agaricomycotina</taxon>
        <taxon>Agaricomycetes</taxon>
        <taxon>Polyporales</taxon>
        <taxon>Fomitopsis</taxon>
    </lineage>
</organism>
<accession>A0A165NF02</accession>
<dbReference type="Gene3D" id="3.40.532.10">
    <property type="entry name" value="Peptidase C12, ubiquitin carboxyl-terminal hydrolase"/>
    <property type="match status" value="1"/>
</dbReference>
<evidence type="ECO:0000256" key="8">
    <source>
        <dbReference type="PROSITE-ProRule" id="PRU01393"/>
    </source>
</evidence>
<evidence type="ECO:0000259" key="10">
    <source>
        <dbReference type="PROSITE" id="PS52048"/>
    </source>
</evidence>
<dbReference type="EMBL" id="KV429082">
    <property type="protein sequence ID" value="KZT66892.1"/>
    <property type="molecule type" value="Genomic_DNA"/>
</dbReference>
<keyword evidence="4 8" id="KW-0645">Protease</keyword>
<feature type="site" description="Important for enzyme activity" evidence="8">
    <location>
        <position position="226"/>
    </location>
</feature>
<evidence type="ECO:0000256" key="7">
    <source>
        <dbReference type="ARBA" id="ARBA00022807"/>
    </source>
</evidence>
<dbReference type="SUPFAM" id="SSF54001">
    <property type="entry name" value="Cysteine proteinases"/>
    <property type="match status" value="1"/>
</dbReference>
<comment type="catalytic activity">
    <reaction evidence="1 8">
        <text>Thiol-dependent hydrolysis of ester, thioester, amide, peptide and isopeptide bonds formed by the C-terminal Gly of ubiquitin (a 76-residue protein attached to proteins as an intracellular targeting signal).</text>
        <dbReference type="EC" id="3.4.19.12"/>
    </reaction>
</comment>
<feature type="region of interest" description="Disordered" evidence="9">
    <location>
        <begin position="432"/>
        <end position="460"/>
    </location>
</feature>
<feature type="domain" description="UCH catalytic" evidence="10">
    <location>
        <begin position="19"/>
        <end position="287"/>
    </location>
</feature>
<dbReference type="InterPro" id="IPR036959">
    <property type="entry name" value="Peptidase_C12_UCH_sf"/>
</dbReference>
<evidence type="ECO:0000256" key="6">
    <source>
        <dbReference type="ARBA" id="ARBA00022801"/>
    </source>
</evidence>
<feature type="compositionally biased region" description="Basic residues" evidence="9">
    <location>
        <begin position="449"/>
        <end position="460"/>
    </location>
</feature>
<dbReference type="PROSITE" id="PS52048">
    <property type="entry name" value="UCH_DOMAIN"/>
    <property type="match status" value="1"/>
</dbReference>
<evidence type="ECO:0000313" key="12">
    <source>
        <dbReference type="Proteomes" id="UP000076727"/>
    </source>
</evidence>
<dbReference type="GO" id="GO:0005737">
    <property type="term" value="C:cytoplasm"/>
    <property type="evidence" value="ECO:0007669"/>
    <property type="project" value="TreeGrafter"/>
</dbReference>
<feature type="region of interest" description="Disordered" evidence="9">
    <location>
        <begin position="172"/>
        <end position="206"/>
    </location>
</feature>
<dbReference type="InterPro" id="IPR001578">
    <property type="entry name" value="Peptidase_C12_UCH"/>
</dbReference>
<dbReference type="GO" id="GO:0004843">
    <property type="term" value="F:cysteine-type deubiquitinase activity"/>
    <property type="evidence" value="ECO:0007669"/>
    <property type="project" value="UniProtKB-UniRule"/>
</dbReference>
<name>A0A165NF02_9APHY</name>
<keyword evidence="7 8" id="KW-0788">Thiol protease</keyword>
<evidence type="ECO:0000256" key="1">
    <source>
        <dbReference type="ARBA" id="ARBA00000707"/>
    </source>
</evidence>
<feature type="active site" description="Nucleophile" evidence="8">
    <location>
        <position position="99"/>
    </location>
</feature>
<dbReference type="AlphaFoldDB" id="A0A165NF02"/>
<evidence type="ECO:0000256" key="3">
    <source>
        <dbReference type="ARBA" id="ARBA00012759"/>
    </source>
</evidence>
<dbReference type="Gene3D" id="1.20.58.860">
    <property type="match status" value="1"/>
</dbReference>
<sequence length="460" mass="50891">MEGSSTSRRDDTDELVGGPFAVIESDPGVFTTLLHKLGVRGFEVTEIYDIEPWATDHLQPLGLIFCYMCNDPDGANTSEFEDEDAERVWFANQLSDDACASHALLNVLLNCPQVDLGEELREIQVVTAEMSPVMRGLAVSSSRFIRDAHNSLARPADLRGALQAIAHGTLEADKARAKAARGPPAKKRKTTASPSKSKSTEHGDQSQEQYHFIGYVPAYGKVWELDGLQRSAIEVGELGSESESGSGPSTSTKGWMDVVRPALRMKMHAYMASENDHVRYNLLAIVDQKYLSASDELEMRKRERQALERRLAEAYPDGWADKVNETLLASALEAFTTSLRPLTEGRPFAPDFGACKMERDIEILDMAVRKLPEAWNACVEAALVAKVAVEEEITKARDTQTDHIKRTFDYEPFITQFVKCMQDEGLLEAAMNKGAVKEADTPEPAPKTPAKRGRKPKTKT</sequence>